<proteinExistence type="predicted"/>
<feature type="compositionally biased region" description="Polar residues" evidence="1">
    <location>
        <begin position="201"/>
        <end position="210"/>
    </location>
</feature>
<feature type="compositionally biased region" description="Polar residues" evidence="1">
    <location>
        <begin position="1179"/>
        <end position="1201"/>
    </location>
</feature>
<dbReference type="OrthoDB" id="2629567at2759"/>
<dbReference type="Proteomes" id="UP000714275">
    <property type="component" value="Unassembled WGS sequence"/>
</dbReference>
<evidence type="ECO:0000313" key="2">
    <source>
        <dbReference type="EMBL" id="KAG1763132.1"/>
    </source>
</evidence>
<feature type="region of interest" description="Disordered" evidence="1">
    <location>
        <begin position="446"/>
        <end position="508"/>
    </location>
</feature>
<dbReference type="EMBL" id="JABBWD010000176">
    <property type="protein sequence ID" value="KAG1763132.1"/>
    <property type="molecule type" value="Genomic_DNA"/>
</dbReference>
<sequence length="1254" mass="139251">MHRSLSMAACEPSFEGQPDCFHWRVPGLLQVALLLFASREQGQLQGCRGYALARARRCTVALLVGSSGWSHRLAAHSSLIDSSMTGLVFHWTAKYPSQDWDAVALIQVACSHCAKLAPGVLKSNVPLARDDAQPEDTVTLLYPFGYFHVTIHTSFSSYFQSIPARCQGGNSQNNREKGTNPSSSNASFGPSPPPSSPLSSRVTAMSTVSETDPEDNFPPIPDSKHSGGAYHHFPGTSRGAKFQLGRPQADHDNQLGAPDSKPNDVFLRYMDGLSPTSCRYVVHYKEAVRECQCMRLFTTYWELEETNKLRTLLMSLYAEADLEFRRAELESQVLLKALVTKQSLSCSAADVEYLTAIRQCNKTSLREADTQLDLLKDHLKQKQSIHKLDDTSNCAADGQIVADDYHIASLALTPTGIGQPLVGKIYPNHGDGLLGIDPTLMLLRQPSSSQHAHNHQHATDVQPHVSGSAPQPSDLLPPANVPIYCDRNDADSQHRYDPSTNPYSHGMPAMPTPSPWRVYTPPPLFDNNQLLPANRQFYENISSPFAGNLALGDDLPPLPLNHASSDSMHDPFNLEAPLLMCPPYMNNPASQMPDDIANIEPTRTMPSNVVSVTPHYPPAFLSAFIPEFTQPVLSKGRDVLLPPDVDDEPIRELFKDMAIPEGGSTFLFYGGLNDRRGRKGKCGAKYMVQSHLIYDENNRVHKHIIRSAKKEITKDALNVSSLSDEADRSVLVERKLEQAARRYMQTQGTEWASHNSGTLYLILSDPCRNIMQSCRKHACNLVVDRFGLRLSIWSNASECEHQETVIAHFLDDHVFPPRYVMGQGTDGMWYFLENPVVLNIILDTIRELKLERYLEDLDSLGCTAAVAICFALEKIRDRTSSDVEFSGTAFKVLHKKLMDYIETTIQKCPILRKRWEDYKKAIKIRLTPSPIVFIHIRVKLSHHLPPTIIIMLDSMSPRSKSTEYLCVTAPHPQHFNWKHLNEDAVQTSLRASAMTSVALPGQTALDEDGSCNSHMQIKYTRKTLPVDTRSYRLLQLEECLGKVLESVHGFERPAPPRLLPSQNQQQHTPRPGSSLGLNSARIRCVMSEKVGVPMLACASPLTVQSQYAAEYARHAVEEAPKPFPQPANRPPKHMSQVHIHTQTHHQRDSDTVCFFALNNLPTVSSPTVADRNPGRLSPSARNVLSSQSQGHGQVYHRQNPTAPKPPTTSGLLAPPPSASKLKSGKTWAAGDEPADSEPEEEHKGSESEWGEVDD</sequence>
<dbReference type="AlphaFoldDB" id="A0A9P6ZFC9"/>
<evidence type="ECO:0000256" key="1">
    <source>
        <dbReference type="SAM" id="MobiDB-lite"/>
    </source>
</evidence>
<protein>
    <submittedName>
        <fullName evidence="2">Uncharacterized protein</fullName>
    </submittedName>
</protein>
<feature type="region of interest" description="Disordered" evidence="1">
    <location>
        <begin position="1053"/>
        <end position="1077"/>
    </location>
</feature>
<comment type="caution">
    <text evidence="2">The sequence shown here is derived from an EMBL/GenBank/DDBJ whole genome shotgun (WGS) entry which is preliminary data.</text>
</comment>
<feature type="region of interest" description="Disordered" evidence="1">
    <location>
        <begin position="166"/>
        <end position="260"/>
    </location>
</feature>
<feature type="region of interest" description="Disordered" evidence="1">
    <location>
        <begin position="1163"/>
        <end position="1254"/>
    </location>
</feature>
<organism evidence="2 3">
    <name type="scientific">Suillus placidus</name>
    <dbReference type="NCBI Taxonomy" id="48579"/>
    <lineage>
        <taxon>Eukaryota</taxon>
        <taxon>Fungi</taxon>
        <taxon>Dikarya</taxon>
        <taxon>Basidiomycota</taxon>
        <taxon>Agaricomycotina</taxon>
        <taxon>Agaricomycetes</taxon>
        <taxon>Agaricomycetidae</taxon>
        <taxon>Boletales</taxon>
        <taxon>Suillineae</taxon>
        <taxon>Suillaceae</taxon>
        <taxon>Suillus</taxon>
    </lineage>
</organism>
<reference evidence="2" key="1">
    <citation type="journal article" date="2020" name="New Phytol.">
        <title>Comparative genomics reveals dynamic genome evolution in host specialist ectomycorrhizal fungi.</title>
        <authorList>
            <person name="Lofgren L.A."/>
            <person name="Nguyen N.H."/>
            <person name="Vilgalys R."/>
            <person name="Ruytinx J."/>
            <person name="Liao H.L."/>
            <person name="Branco S."/>
            <person name="Kuo A."/>
            <person name="LaButti K."/>
            <person name="Lipzen A."/>
            <person name="Andreopoulos W."/>
            <person name="Pangilinan J."/>
            <person name="Riley R."/>
            <person name="Hundley H."/>
            <person name="Na H."/>
            <person name="Barry K."/>
            <person name="Grigoriev I.V."/>
            <person name="Stajich J.E."/>
            <person name="Kennedy P.G."/>
        </authorList>
    </citation>
    <scope>NUCLEOTIDE SEQUENCE</scope>
    <source>
        <strain evidence="2">DOB743</strain>
    </source>
</reference>
<feature type="compositionally biased region" description="Basic and acidic residues" evidence="1">
    <location>
        <begin position="486"/>
        <end position="497"/>
    </location>
</feature>
<accession>A0A9P6ZFC9</accession>
<evidence type="ECO:0000313" key="3">
    <source>
        <dbReference type="Proteomes" id="UP000714275"/>
    </source>
</evidence>
<name>A0A9P6ZFC9_9AGAM</name>
<keyword evidence="3" id="KW-1185">Reference proteome</keyword>
<gene>
    <name evidence="2" type="ORF">EV702DRAFT_1221096</name>
</gene>